<dbReference type="InterPro" id="IPR004387">
    <property type="entry name" value="Pept_M50_Zn"/>
</dbReference>
<keyword evidence="6" id="KW-0378">Hydrolase</keyword>
<keyword evidence="7" id="KW-0862">Zinc</keyword>
<dbReference type="Proteomes" id="UP000633205">
    <property type="component" value="Unassembled WGS sequence"/>
</dbReference>
<evidence type="ECO:0000256" key="11">
    <source>
        <dbReference type="SAM" id="Phobius"/>
    </source>
</evidence>
<evidence type="ECO:0000259" key="12">
    <source>
        <dbReference type="SMART" id="SM00228"/>
    </source>
</evidence>
<evidence type="ECO:0000313" key="14">
    <source>
        <dbReference type="Proteomes" id="UP000633205"/>
    </source>
</evidence>
<evidence type="ECO:0000256" key="2">
    <source>
        <dbReference type="ARBA" id="ARBA00004141"/>
    </source>
</evidence>
<keyword evidence="5 11" id="KW-0812">Transmembrane</keyword>
<dbReference type="SUPFAM" id="SSF50156">
    <property type="entry name" value="PDZ domain-like"/>
    <property type="match status" value="1"/>
</dbReference>
<dbReference type="PANTHER" id="PTHR42837">
    <property type="entry name" value="REGULATOR OF SIGMA-E PROTEASE RSEP"/>
    <property type="match status" value="1"/>
</dbReference>
<dbReference type="SMART" id="SM00228">
    <property type="entry name" value="PDZ"/>
    <property type="match status" value="1"/>
</dbReference>
<dbReference type="CDD" id="cd06163">
    <property type="entry name" value="S2P-M50_PDZ_RseP-like"/>
    <property type="match status" value="1"/>
</dbReference>
<sequence length="430" mass="45643">MTVVLFVVGILAMLIGLAVSIALHELGHILPAKAFGVRVGQYMIGFGPTLWSKQVGETEYGFKALPLGGFISIAGMYPPSPAADGRRRRVWSTLVQDAREQNDETIAEAGDRTLYRQATWKRVVVMLGGPFMNFVLAIVAFSVLLSGIGVQQATATVAEVSECVLPAGSAQTECADDDPATPAAEAGLRPGDTITAVDGSTVSSFAEASALIRERPDETIDVDIIRDREARTLRVTPILAENEYVDSDGEVVTDDVGFVGFSPVFERVRQPAWAGAQEAVRNTGAVAEIVVQLPVKLYDIAVDLVTGGERDPDGPISVVGVGRIAGEVAATEAPIVDRVAVLVNIFGALNIALMVFNLIPLLPLDGGHIVIALWDGLKRLFARLTGRPAPKPADATRLVPITLVVVVLMIAMAALLFAADIFNPVDLFGR</sequence>
<keyword evidence="8 11" id="KW-1133">Transmembrane helix</keyword>
<dbReference type="InterPro" id="IPR001478">
    <property type="entry name" value="PDZ"/>
</dbReference>
<dbReference type="Gene3D" id="2.30.42.10">
    <property type="match status" value="1"/>
</dbReference>
<proteinExistence type="inferred from homology"/>
<dbReference type="InterPro" id="IPR041489">
    <property type="entry name" value="PDZ_6"/>
</dbReference>
<reference evidence="13" key="2">
    <citation type="submission" date="2020-09" db="EMBL/GenBank/DDBJ databases">
        <authorList>
            <person name="Sun Q."/>
            <person name="Zhou Y."/>
        </authorList>
    </citation>
    <scope>NUCLEOTIDE SEQUENCE</scope>
    <source>
        <strain evidence="13">CGMCC 1.15152</strain>
    </source>
</reference>
<keyword evidence="4" id="KW-0645">Protease</keyword>
<name>A0A917DFZ0_9MICO</name>
<evidence type="ECO:0000256" key="9">
    <source>
        <dbReference type="ARBA" id="ARBA00023049"/>
    </source>
</evidence>
<dbReference type="InterPro" id="IPR008915">
    <property type="entry name" value="Peptidase_M50"/>
</dbReference>
<gene>
    <name evidence="13" type="ORF">GCM10010915_13710</name>
</gene>
<protein>
    <submittedName>
        <fullName evidence="13">Peptidase</fullName>
    </submittedName>
</protein>
<dbReference type="GO" id="GO:0004222">
    <property type="term" value="F:metalloendopeptidase activity"/>
    <property type="evidence" value="ECO:0007669"/>
    <property type="project" value="InterPro"/>
</dbReference>
<evidence type="ECO:0000313" key="13">
    <source>
        <dbReference type="EMBL" id="GGD34567.1"/>
    </source>
</evidence>
<dbReference type="Pfam" id="PF17820">
    <property type="entry name" value="PDZ_6"/>
    <property type="match status" value="1"/>
</dbReference>
<feature type="transmembrane region" description="Helical" evidence="11">
    <location>
        <begin position="351"/>
        <end position="377"/>
    </location>
</feature>
<dbReference type="EMBL" id="BMHO01000001">
    <property type="protein sequence ID" value="GGD34567.1"/>
    <property type="molecule type" value="Genomic_DNA"/>
</dbReference>
<evidence type="ECO:0000256" key="5">
    <source>
        <dbReference type="ARBA" id="ARBA00022692"/>
    </source>
</evidence>
<evidence type="ECO:0000256" key="6">
    <source>
        <dbReference type="ARBA" id="ARBA00022801"/>
    </source>
</evidence>
<dbReference type="Pfam" id="PF02163">
    <property type="entry name" value="Peptidase_M50"/>
    <property type="match status" value="1"/>
</dbReference>
<evidence type="ECO:0000256" key="7">
    <source>
        <dbReference type="ARBA" id="ARBA00022833"/>
    </source>
</evidence>
<comment type="caution">
    <text evidence="13">The sequence shown here is derived from an EMBL/GenBank/DDBJ whole genome shotgun (WGS) entry which is preliminary data.</text>
</comment>
<dbReference type="GO" id="GO:0016020">
    <property type="term" value="C:membrane"/>
    <property type="evidence" value="ECO:0007669"/>
    <property type="project" value="UniProtKB-SubCell"/>
</dbReference>
<keyword evidence="10 11" id="KW-0472">Membrane</keyword>
<feature type="domain" description="PDZ" evidence="12">
    <location>
        <begin position="146"/>
        <end position="228"/>
    </location>
</feature>
<dbReference type="PANTHER" id="PTHR42837:SF2">
    <property type="entry name" value="MEMBRANE METALLOPROTEASE ARASP2, CHLOROPLASTIC-RELATED"/>
    <property type="match status" value="1"/>
</dbReference>
<feature type="transmembrane region" description="Helical" evidence="11">
    <location>
        <begin position="123"/>
        <end position="145"/>
    </location>
</feature>
<evidence type="ECO:0000256" key="10">
    <source>
        <dbReference type="ARBA" id="ARBA00023136"/>
    </source>
</evidence>
<dbReference type="RefSeq" id="WP_188711538.1">
    <property type="nucleotide sequence ID" value="NZ_BMHO01000001.1"/>
</dbReference>
<evidence type="ECO:0000256" key="4">
    <source>
        <dbReference type="ARBA" id="ARBA00022670"/>
    </source>
</evidence>
<dbReference type="InterPro" id="IPR036034">
    <property type="entry name" value="PDZ_sf"/>
</dbReference>
<evidence type="ECO:0000256" key="8">
    <source>
        <dbReference type="ARBA" id="ARBA00022989"/>
    </source>
</evidence>
<dbReference type="AlphaFoldDB" id="A0A917DFZ0"/>
<evidence type="ECO:0000256" key="1">
    <source>
        <dbReference type="ARBA" id="ARBA00001947"/>
    </source>
</evidence>
<reference evidence="13" key="1">
    <citation type="journal article" date="2014" name="Int. J. Syst. Evol. Microbiol.">
        <title>Complete genome sequence of Corynebacterium casei LMG S-19264T (=DSM 44701T), isolated from a smear-ripened cheese.</title>
        <authorList>
            <consortium name="US DOE Joint Genome Institute (JGI-PGF)"/>
            <person name="Walter F."/>
            <person name="Albersmeier A."/>
            <person name="Kalinowski J."/>
            <person name="Ruckert C."/>
        </authorList>
    </citation>
    <scope>NUCLEOTIDE SEQUENCE</scope>
    <source>
        <strain evidence="13">CGMCC 1.15152</strain>
    </source>
</reference>
<keyword evidence="14" id="KW-1185">Reference proteome</keyword>
<accession>A0A917DFZ0</accession>
<feature type="transmembrane region" description="Helical" evidence="11">
    <location>
        <begin position="398"/>
        <end position="419"/>
    </location>
</feature>
<comment type="similarity">
    <text evidence="3">Belongs to the peptidase M50B family.</text>
</comment>
<comment type="cofactor">
    <cofactor evidence="1">
        <name>Zn(2+)</name>
        <dbReference type="ChEBI" id="CHEBI:29105"/>
    </cofactor>
</comment>
<dbReference type="GO" id="GO:0006508">
    <property type="term" value="P:proteolysis"/>
    <property type="evidence" value="ECO:0007669"/>
    <property type="project" value="UniProtKB-KW"/>
</dbReference>
<organism evidence="13 14">
    <name type="scientific">Microbacterium faecale</name>
    <dbReference type="NCBI Taxonomy" id="1804630"/>
    <lineage>
        <taxon>Bacteria</taxon>
        <taxon>Bacillati</taxon>
        <taxon>Actinomycetota</taxon>
        <taxon>Actinomycetes</taxon>
        <taxon>Micrococcales</taxon>
        <taxon>Microbacteriaceae</taxon>
        <taxon>Microbacterium</taxon>
    </lineage>
</organism>
<keyword evidence="9" id="KW-0482">Metalloprotease</keyword>
<evidence type="ECO:0000256" key="3">
    <source>
        <dbReference type="ARBA" id="ARBA00007931"/>
    </source>
</evidence>
<comment type="subcellular location">
    <subcellularLocation>
        <location evidence="2">Membrane</location>
        <topology evidence="2">Multi-pass membrane protein</topology>
    </subcellularLocation>
</comment>